<dbReference type="GeneID" id="81397986"/>
<feature type="compositionally biased region" description="Low complexity" evidence="1">
    <location>
        <begin position="13"/>
        <end position="44"/>
    </location>
</feature>
<dbReference type="AlphaFoldDB" id="A0A9W9JZ95"/>
<proteinExistence type="predicted"/>
<protein>
    <submittedName>
        <fullName evidence="2">Uncharacterized protein</fullName>
    </submittedName>
</protein>
<feature type="compositionally biased region" description="Polar residues" evidence="1">
    <location>
        <begin position="1"/>
        <end position="10"/>
    </location>
</feature>
<name>A0A9W9JZ95_9EURO</name>
<dbReference type="Proteomes" id="UP001141434">
    <property type="component" value="Unassembled WGS sequence"/>
</dbReference>
<reference evidence="2" key="1">
    <citation type="submission" date="2022-11" db="EMBL/GenBank/DDBJ databases">
        <authorList>
            <person name="Petersen C."/>
        </authorList>
    </citation>
    <scope>NUCLEOTIDE SEQUENCE</scope>
    <source>
        <strain evidence="2">IBT 34128</strain>
    </source>
</reference>
<evidence type="ECO:0000313" key="3">
    <source>
        <dbReference type="Proteomes" id="UP001141434"/>
    </source>
</evidence>
<accession>A0A9W9JZ95</accession>
<dbReference type="RefSeq" id="XP_056509110.1">
    <property type="nucleotide sequence ID" value="XM_056658817.1"/>
</dbReference>
<evidence type="ECO:0000256" key="1">
    <source>
        <dbReference type="SAM" id="MobiDB-lite"/>
    </source>
</evidence>
<gene>
    <name evidence="2" type="ORF">NUU61_008292</name>
</gene>
<comment type="caution">
    <text evidence="2">The sequence shown here is derived from an EMBL/GenBank/DDBJ whole genome shotgun (WGS) entry which is preliminary data.</text>
</comment>
<organism evidence="2 3">
    <name type="scientific">Penicillium alfredii</name>
    <dbReference type="NCBI Taxonomy" id="1506179"/>
    <lineage>
        <taxon>Eukaryota</taxon>
        <taxon>Fungi</taxon>
        <taxon>Dikarya</taxon>
        <taxon>Ascomycota</taxon>
        <taxon>Pezizomycotina</taxon>
        <taxon>Eurotiomycetes</taxon>
        <taxon>Eurotiomycetidae</taxon>
        <taxon>Eurotiales</taxon>
        <taxon>Aspergillaceae</taxon>
        <taxon>Penicillium</taxon>
    </lineage>
</organism>
<sequence length="342" mass="37587">MSSYQPTSKPSSRRQVNSSESSEASQASSSQYSWGSSTGSSNLSPGDALSESVDPTIHPTTLIHAHRLDAPAKLEDLAQKISLIKELLDQRLPPLSTPVSQYLLVVHIPKPLFSDIESQPNIFKGVRATLFPNRHQVLYKIMPDEQHDQIIAFFHDGLGKKLGDMGLSSFGGDFLFRNSTRTRGLSNSKEPDLWFGPYNVNVNGGGRGRYPSLVLEVGFSESSSQLRNDAHWWFTNSSEQTRLVVLIHANRGSSSGDNSSPWAVDIEVWTEVPNPSSHQTRDRPTNSLKCTQSARVKDGSVTGAPLILDFETLMRRPPVNPLEGNVVLDAGWIRIVCAEVGP</sequence>
<dbReference type="OrthoDB" id="76567at2759"/>
<evidence type="ECO:0000313" key="2">
    <source>
        <dbReference type="EMBL" id="KAJ5086985.1"/>
    </source>
</evidence>
<keyword evidence="3" id="KW-1185">Reference proteome</keyword>
<feature type="region of interest" description="Disordered" evidence="1">
    <location>
        <begin position="1"/>
        <end position="54"/>
    </location>
</feature>
<reference evidence="2" key="2">
    <citation type="journal article" date="2023" name="IMA Fungus">
        <title>Comparative genomic study of the Penicillium genus elucidates a diverse pangenome and 15 lateral gene transfer events.</title>
        <authorList>
            <person name="Petersen C."/>
            <person name="Sorensen T."/>
            <person name="Nielsen M.R."/>
            <person name="Sondergaard T.E."/>
            <person name="Sorensen J.L."/>
            <person name="Fitzpatrick D.A."/>
            <person name="Frisvad J.C."/>
            <person name="Nielsen K.L."/>
        </authorList>
    </citation>
    <scope>NUCLEOTIDE SEQUENCE</scope>
    <source>
        <strain evidence="2">IBT 34128</strain>
    </source>
</reference>
<dbReference type="EMBL" id="JAPMSZ010000010">
    <property type="protein sequence ID" value="KAJ5086985.1"/>
    <property type="molecule type" value="Genomic_DNA"/>
</dbReference>